<sequence>MRYEPAVMILLEDILSDAFEYHNQLDTFVLGCGLNSRSLAAARVKAENKAKQSKRAYSRAPKRFVVQEILSTFAVVNGANHEFIGNMIQQILNPSFKGVVSNSGVLADVQRLDEHIKHNKKIKEDEETQKAEFRRKSKEAAQFEQEKKMVDYQKQKDLLREQFLGLQGISNSQQRGFAFEKFLSNFFEVESLQPRGSFKIVGEQIDGSFIFQHNTHLLEAKWTKDPCAGAEFGPFVFKLQGKSLDTRGLFVSINGFTLESLEALKGKGTKSFICIDGSHLMMSLEPGQSLTQLLEALWRKCSETGNAYFPVGQL</sequence>
<dbReference type="EMBL" id="LUKF01000017">
    <property type="protein sequence ID" value="KYG61130.1"/>
    <property type="molecule type" value="Genomic_DNA"/>
</dbReference>
<proteinExistence type="predicted"/>
<accession>A0A150WE10</accession>
<protein>
    <recommendedName>
        <fullName evidence="3">Restriction endonuclease type IV Mrr domain-containing protein</fullName>
    </recommendedName>
</protein>
<name>A0A150WE10_BDEBC</name>
<dbReference type="SUPFAM" id="SSF52980">
    <property type="entry name" value="Restriction endonuclease-like"/>
    <property type="match status" value="1"/>
</dbReference>
<dbReference type="AlphaFoldDB" id="A0A150WE10"/>
<organism evidence="1 2">
    <name type="scientific">Bdellovibrio bacteriovorus</name>
    <dbReference type="NCBI Taxonomy" id="959"/>
    <lineage>
        <taxon>Bacteria</taxon>
        <taxon>Pseudomonadati</taxon>
        <taxon>Bdellovibrionota</taxon>
        <taxon>Bdellovibrionia</taxon>
        <taxon>Bdellovibrionales</taxon>
        <taxon>Pseudobdellovibrionaceae</taxon>
        <taxon>Bdellovibrio</taxon>
    </lineage>
</organism>
<gene>
    <name evidence="1" type="ORF">AZI85_09250</name>
</gene>
<evidence type="ECO:0000313" key="1">
    <source>
        <dbReference type="EMBL" id="KYG61130.1"/>
    </source>
</evidence>
<reference evidence="1 2" key="1">
    <citation type="submission" date="2016-03" db="EMBL/GenBank/DDBJ databases">
        <authorList>
            <person name="Ploux O."/>
        </authorList>
    </citation>
    <scope>NUCLEOTIDE SEQUENCE [LARGE SCALE GENOMIC DNA]</scope>
    <source>
        <strain evidence="1 2">BER2</strain>
    </source>
</reference>
<dbReference type="OrthoDB" id="5521926at2"/>
<evidence type="ECO:0000313" key="2">
    <source>
        <dbReference type="Proteomes" id="UP000075391"/>
    </source>
</evidence>
<dbReference type="InterPro" id="IPR011335">
    <property type="entry name" value="Restrct_endonuc-II-like"/>
</dbReference>
<dbReference type="Proteomes" id="UP000075391">
    <property type="component" value="Unassembled WGS sequence"/>
</dbReference>
<dbReference type="RefSeq" id="WP_063244506.1">
    <property type="nucleotide sequence ID" value="NZ_LUKF01000017.1"/>
</dbReference>
<comment type="caution">
    <text evidence="1">The sequence shown here is derived from an EMBL/GenBank/DDBJ whole genome shotgun (WGS) entry which is preliminary data.</text>
</comment>
<evidence type="ECO:0008006" key="3">
    <source>
        <dbReference type="Google" id="ProtNLM"/>
    </source>
</evidence>